<dbReference type="SUPFAM" id="SSF48452">
    <property type="entry name" value="TPR-like"/>
    <property type="match status" value="1"/>
</dbReference>
<dbReference type="InterPro" id="IPR019734">
    <property type="entry name" value="TPR_rpt"/>
</dbReference>
<accession>A0ABP0GA18</accession>
<gene>
    <name evidence="3" type="ORF">CVLEPA_LOCUS20635</name>
</gene>
<evidence type="ECO:0000313" key="3">
    <source>
        <dbReference type="EMBL" id="CAK8688641.1"/>
    </source>
</evidence>
<feature type="region of interest" description="Disordered" evidence="2">
    <location>
        <begin position="1"/>
        <end position="22"/>
    </location>
</feature>
<feature type="repeat" description="TPR" evidence="1">
    <location>
        <begin position="169"/>
        <end position="202"/>
    </location>
</feature>
<feature type="compositionally biased region" description="Basic and acidic residues" evidence="2">
    <location>
        <begin position="1"/>
        <end position="16"/>
    </location>
</feature>
<organism evidence="3 4">
    <name type="scientific">Clavelina lepadiformis</name>
    <name type="common">Light-bulb sea squirt</name>
    <name type="synonym">Ascidia lepadiformis</name>
    <dbReference type="NCBI Taxonomy" id="159417"/>
    <lineage>
        <taxon>Eukaryota</taxon>
        <taxon>Metazoa</taxon>
        <taxon>Chordata</taxon>
        <taxon>Tunicata</taxon>
        <taxon>Ascidiacea</taxon>
        <taxon>Aplousobranchia</taxon>
        <taxon>Clavelinidae</taxon>
        <taxon>Clavelina</taxon>
    </lineage>
</organism>
<keyword evidence="4" id="KW-1185">Reference proteome</keyword>
<dbReference type="Proteomes" id="UP001642483">
    <property type="component" value="Unassembled WGS sequence"/>
</dbReference>
<dbReference type="PROSITE" id="PS50005">
    <property type="entry name" value="TPR"/>
    <property type="match status" value="1"/>
</dbReference>
<sequence>MASIESRHALGSKKEASSPPEESSFDKLKRLVDLIKVKIAEGDMTSTDLMLATKEVIHVDLSDERDNCDEIFKDVTGITHSLLDYGHYPAALFMVSVGGKICETFSDPNIKIIRLSDCGQFAHIMVERICLANKNCEIGGYGLRLMQQLCNRTKAVDTDSILLKAHFLCKILSQIGTCYLCINNFEHAAKYFSEALETNTNMFGQRAKEFAITGACCYQVGECYRFMQKFDKAAELFERSIEMYEGALDVEEEEKRKCINLSQDKLRKLCARDFLG</sequence>
<reference evidence="3 4" key="1">
    <citation type="submission" date="2024-02" db="EMBL/GenBank/DDBJ databases">
        <authorList>
            <person name="Daric V."/>
            <person name="Darras S."/>
        </authorList>
    </citation>
    <scope>NUCLEOTIDE SEQUENCE [LARGE SCALE GENOMIC DNA]</scope>
</reference>
<dbReference type="Gene3D" id="1.25.40.10">
    <property type="entry name" value="Tetratricopeptide repeat domain"/>
    <property type="match status" value="1"/>
</dbReference>
<comment type="caution">
    <text evidence="3">The sequence shown here is derived from an EMBL/GenBank/DDBJ whole genome shotgun (WGS) entry which is preliminary data.</text>
</comment>
<dbReference type="SMART" id="SM00028">
    <property type="entry name" value="TPR"/>
    <property type="match status" value="2"/>
</dbReference>
<name>A0ABP0GA18_CLALP</name>
<proteinExistence type="predicted"/>
<evidence type="ECO:0000256" key="2">
    <source>
        <dbReference type="SAM" id="MobiDB-lite"/>
    </source>
</evidence>
<dbReference type="EMBL" id="CAWYQH010000108">
    <property type="protein sequence ID" value="CAK8688641.1"/>
    <property type="molecule type" value="Genomic_DNA"/>
</dbReference>
<dbReference type="InterPro" id="IPR011990">
    <property type="entry name" value="TPR-like_helical_dom_sf"/>
</dbReference>
<protein>
    <submittedName>
        <fullName evidence="3">Uncharacterized protein</fullName>
    </submittedName>
</protein>
<keyword evidence="1" id="KW-0802">TPR repeat</keyword>
<dbReference type="Pfam" id="PF13181">
    <property type="entry name" value="TPR_8"/>
    <property type="match status" value="1"/>
</dbReference>
<evidence type="ECO:0000313" key="4">
    <source>
        <dbReference type="Proteomes" id="UP001642483"/>
    </source>
</evidence>
<evidence type="ECO:0000256" key="1">
    <source>
        <dbReference type="PROSITE-ProRule" id="PRU00339"/>
    </source>
</evidence>